<evidence type="ECO:0000313" key="2">
    <source>
        <dbReference type="EMBL" id="KIM91437.1"/>
    </source>
</evidence>
<evidence type="ECO:0000313" key="3">
    <source>
        <dbReference type="Proteomes" id="UP000054166"/>
    </source>
</evidence>
<dbReference type="OrthoDB" id="3143642at2759"/>
<dbReference type="Proteomes" id="UP000054166">
    <property type="component" value="Unassembled WGS sequence"/>
</dbReference>
<evidence type="ECO:0000256" key="1">
    <source>
        <dbReference type="SAM" id="MobiDB-lite"/>
    </source>
</evidence>
<accession>A0A0C3CNX2</accession>
<dbReference type="AlphaFoldDB" id="A0A0C3CNX2"/>
<dbReference type="InParanoid" id="A0A0C3CNX2"/>
<name>A0A0C3CNX2_PILCF</name>
<gene>
    <name evidence="2" type="ORF">PILCRDRAFT_810708</name>
</gene>
<reference evidence="2 3" key="1">
    <citation type="submission" date="2014-04" db="EMBL/GenBank/DDBJ databases">
        <authorList>
            <consortium name="DOE Joint Genome Institute"/>
            <person name="Kuo A."/>
            <person name="Tarkka M."/>
            <person name="Buscot F."/>
            <person name="Kohler A."/>
            <person name="Nagy L.G."/>
            <person name="Floudas D."/>
            <person name="Copeland A."/>
            <person name="Barry K.W."/>
            <person name="Cichocki N."/>
            <person name="Veneault-Fourrey C."/>
            <person name="LaButti K."/>
            <person name="Lindquist E.A."/>
            <person name="Lipzen A."/>
            <person name="Lundell T."/>
            <person name="Morin E."/>
            <person name="Murat C."/>
            <person name="Sun H."/>
            <person name="Tunlid A."/>
            <person name="Henrissat B."/>
            <person name="Grigoriev I.V."/>
            <person name="Hibbett D.S."/>
            <person name="Martin F."/>
            <person name="Nordberg H.P."/>
            <person name="Cantor M.N."/>
            <person name="Hua S.X."/>
        </authorList>
    </citation>
    <scope>NUCLEOTIDE SEQUENCE [LARGE SCALE GENOMIC DNA]</scope>
    <source>
        <strain evidence="2 3">F 1598</strain>
    </source>
</reference>
<proteinExistence type="predicted"/>
<dbReference type="HOGENOM" id="CLU_192395_0_0_1"/>
<reference evidence="3" key="2">
    <citation type="submission" date="2015-01" db="EMBL/GenBank/DDBJ databases">
        <title>Evolutionary Origins and Diversification of the Mycorrhizal Mutualists.</title>
        <authorList>
            <consortium name="DOE Joint Genome Institute"/>
            <consortium name="Mycorrhizal Genomics Consortium"/>
            <person name="Kohler A."/>
            <person name="Kuo A."/>
            <person name="Nagy L.G."/>
            <person name="Floudas D."/>
            <person name="Copeland A."/>
            <person name="Barry K.W."/>
            <person name="Cichocki N."/>
            <person name="Veneault-Fourrey C."/>
            <person name="LaButti K."/>
            <person name="Lindquist E.A."/>
            <person name="Lipzen A."/>
            <person name="Lundell T."/>
            <person name="Morin E."/>
            <person name="Murat C."/>
            <person name="Riley R."/>
            <person name="Ohm R."/>
            <person name="Sun H."/>
            <person name="Tunlid A."/>
            <person name="Henrissat B."/>
            <person name="Grigoriev I.V."/>
            <person name="Hibbett D.S."/>
            <person name="Martin F."/>
        </authorList>
    </citation>
    <scope>NUCLEOTIDE SEQUENCE [LARGE SCALE GENOMIC DNA]</scope>
    <source>
        <strain evidence="3">F 1598</strain>
    </source>
</reference>
<organism evidence="2 3">
    <name type="scientific">Piloderma croceum (strain F 1598)</name>
    <dbReference type="NCBI Taxonomy" id="765440"/>
    <lineage>
        <taxon>Eukaryota</taxon>
        <taxon>Fungi</taxon>
        <taxon>Dikarya</taxon>
        <taxon>Basidiomycota</taxon>
        <taxon>Agaricomycotina</taxon>
        <taxon>Agaricomycetes</taxon>
        <taxon>Agaricomycetidae</taxon>
        <taxon>Atheliales</taxon>
        <taxon>Atheliaceae</taxon>
        <taxon>Piloderma</taxon>
    </lineage>
</organism>
<sequence length="66" mass="6899">MSGSGTQSPPLEATGEHKPMGAGSVNAVSEGKGKVEAVPDSEQRKTYFENSDKSQATKDRTGEKST</sequence>
<dbReference type="EMBL" id="KN832971">
    <property type="protein sequence ID" value="KIM91437.1"/>
    <property type="molecule type" value="Genomic_DNA"/>
</dbReference>
<keyword evidence="3" id="KW-1185">Reference proteome</keyword>
<feature type="region of interest" description="Disordered" evidence="1">
    <location>
        <begin position="1"/>
        <end position="66"/>
    </location>
</feature>
<feature type="compositionally biased region" description="Basic and acidic residues" evidence="1">
    <location>
        <begin position="31"/>
        <end position="66"/>
    </location>
</feature>
<protein>
    <submittedName>
        <fullName evidence="2">Uncharacterized protein</fullName>
    </submittedName>
</protein>